<dbReference type="CDD" id="cd05289">
    <property type="entry name" value="MDR_like_2"/>
    <property type="match status" value="1"/>
</dbReference>
<dbReference type="SUPFAM" id="SSF51735">
    <property type="entry name" value="NAD(P)-binding Rossmann-fold domains"/>
    <property type="match status" value="1"/>
</dbReference>
<dbReference type="Gene3D" id="3.40.50.720">
    <property type="entry name" value="NAD(P)-binding Rossmann-like Domain"/>
    <property type="match status" value="1"/>
</dbReference>
<evidence type="ECO:0000259" key="1">
    <source>
        <dbReference type="SMART" id="SM00829"/>
    </source>
</evidence>
<dbReference type="EMBL" id="JBHTIO010000044">
    <property type="protein sequence ID" value="MFD0897984.1"/>
    <property type="molecule type" value="Genomic_DNA"/>
</dbReference>
<dbReference type="Proteomes" id="UP001597104">
    <property type="component" value="Unassembled WGS sequence"/>
</dbReference>
<dbReference type="EC" id="1.-.-.-" evidence="2"/>
<dbReference type="SUPFAM" id="SSF50129">
    <property type="entry name" value="GroES-like"/>
    <property type="match status" value="1"/>
</dbReference>
<dbReference type="GO" id="GO:0016491">
    <property type="term" value="F:oxidoreductase activity"/>
    <property type="evidence" value="ECO:0007669"/>
    <property type="project" value="UniProtKB-KW"/>
</dbReference>
<dbReference type="PANTHER" id="PTHR11695:SF294">
    <property type="entry name" value="RETICULON-4-INTERACTING PROTEIN 1, MITOCHONDRIAL"/>
    <property type="match status" value="1"/>
</dbReference>
<keyword evidence="3" id="KW-1185">Reference proteome</keyword>
<organism evidence="2 3">
    <name type="scientific">Loigolactobacillus binensis</name>
    <dbReference type="NCBI Taxonomy" id="2559922"/>
    <lineage>
        <taxon>Bacteria</taxon>
        <taxon>Bacillati</taxon>
        <taxon>Bacillota</taxon>
        <taxon>Bacilli</taxon>
        <taxon>Lactobacillales</taxon>
        <taxon>Lactobacillaceae</taxon>
        <taxon>Loigolactobacillus</taxon>
    </lineage>
</organism>
<dbReference type="InterPro" id="IPR011032">
    <property type="entry name" value="GroES-like_sf"/>
</dbReference>
<comment type="caution">
    <text evidence="2">The sequence shown here is derived from an EMBL/GenBank/DDBJ whole genome shotgun (WGS) entry which is preliminary data.</text>
</comment>
<evidence type="ECO:0000313" key="3">
    <source>
        <dbReference type="Proteomes" id="UP001597104"/>
    </source>
</evidence>
<dbReference type="InterPro" id="IPR050700">
    <property type="entry name" value="YIM1/Zinc_Alcohol_DH_Fams"/>
</dbReference>
<dbReference type="InterPro" id="IPR020843">
    <property type="entry name" value="ER"/>
</dbReference>
<dbReference type="RefSeq" id="WP_137636549.1">
    <property type="nucleotide sequence ID" value="NZ_BJDN01000001.1"/>
</dbReference>
<protein>
    <submittedName>
        <fullName evidence="2">NADP-dependent oxidoreductase</fullName>
        <ecNumber evidence="2">1.-.-.-</ecNumber>
    </submittedName>
</protein>
<dbReference type="SMART" id="SM00829">
    <property type="entry name" value="PKS_ER"/>
    <property type="match status" value="1"/>
</dbReference>
<dbReference type="InterPro" id="IPR013154">
    <property type="entry name" value="ADH-like_N"/>
</dbReference>
<sequence>MKAAVINEYGSVDQLKIIDIALPKIKADEVLIAVKATAVNPVDWKLRRGDLKVQFPWAFPIILGWDVSGVVLETGRSVTNVKVGDAVFARPDMSRLGTYAQQTIVKANKVTQKPKNLTFNEAAAVPLTAITAWQVIHDQLNIKSGQQVLIQAGAGGIGMFAIQFANELGAKVVTTASRHNFKFVKDLGATTVIDYHEQSITDLTTKFDAVFDTIGAISEGMQTLKPNGRLVSIEKDPGKQKWPHGKTASYWWTDPNNKDLKTIAKMLEQDKIVVPIDRLFPFTEQGVRAAQRLSESHQATGKIVISMTAQ</sequence>
<dbReference type="PANTHER" id="PTHR11695">
    <property type="entry name" value="ALCOHOL DEHYDROGENASE RELATED"/>
    <property type="match status" value="1"/>
</dbReference>
<evidence type="ECO:0000313" key="2">
    <source>
        <dbReference type="EMBL" id="MFD0897984.1"/>
    </source>
</evidence>
<name>A0ABW3EEZ0_9LACO</name>
<keyword evidence="2" id="KW-0560">Oxidoreductase</keyword>
<gene>
    <name evidence="2" type="ORF">ACFQZ7_09650</name>
</gene>
<dbReference type="Pfam" id="PF13602">
    <property type="entry name" value="ADH_zinc_N_2"/>
    <property type="match status" value="1"/>
</dbReference>
<reference evidence="3" key="1">
    <citation type="journal article" date="2019" name="Int. J. Syst. Evol. Microbiol.">
        <title>The Global Catalogue of Microorganisms (GCM) 10K type strain sequencing project: providing services to taxonomists for standard genome sequencing and annotation.</title>
        <authorList>
            <consortium name="The Broad Institute Genomics Platform"/>
            <consortium name="The Broad Institute Genome Sequencing Center for Infectious Disease"/>
            <person name="Wu L."/>
            <person name="Ma J."/>
        </authorList>
    </citation>
    <scope>NUCLEOTIDE SEQUENCE [LARGE SCALE GENOMIC DNA]</scope>
    <source>
        <strain evidence="3">CCM 8925</strain>
    </source>
</reference>
<dbReference type="InterPro" id="IPR036291">
    <property type="entry name" value="NAD(P)-bd_dom_sf"/>
</dbReference>
<proteinExistence type="predicted"/>
<dbReference type="Pfam" id="PF08240">
    <property type="entry name" value="ADH_N"/>
    <property type="match status" value="1"/>
</dbReference>
<feature type="domain" description="Enoyl reductase (ER)" evidence="1">
    <location>
        <begin position="10"/>
        <end position="305"/>
    </location>
</feature>
<dbReference type="Gene3D" id="3.90.180.10">
    <property type="entry name" value="Medium-chain alcohol dehydrogenases, catalytic domain"/>
    <property type="match status" value="1"/>
</dbReference>
<accession>A0ABW3EEZ0</accession>